<dbReference type="SMR" id="A2FYV6"/>
<dbReference type="SUPFAM" id="SSF48371">
    <property type="entry name" value="ARM repeat"/>
    <property type="match status" value="1"/>
</dbReference>
<dbReference type="InterPro" id="IPR016024">
    <property type="entry name" value="ARM-type_fold"/>
</dbReference>
<dbReference type="Proteomes" id="UP000001542">
    <property type="component" value="Unassembled WGS sequence"/>
</dbReference>
<organism evidence="1 2">
    <name type="scientific">Trichomonas vaginalis (strain ATCC PRA-98 / G3)</name>
    <dbReference type="NCBI Taxonomy" id="412133"/>
    <lineage>
        <taxon>Eukaryota</taxon>
        <taxon>Metamonada</taxon>
        <taxon>Parabasalia</taxon>
        <taxon>Trichomonadida</taxon>
        <taxon>Trichomonadidae</taxon>
        <taxon>Trichomonas</taxon>
    </lineage>
</organism>
<gene>
    <name evidence="1" type="ORF">TVAG_009380</name>
</gene>
<sequence>MDAKTMEISMAAYNAIAVLIDDTNHQLKTFIQQSQLTSEELKWFQEDLWIEQPGAKILKMIQASSNLPLKEGYHAFLLALATKLSQLQGNSETTISDQFILITLASVGAIFPPVVNDEKIPTVLSNIMSNPILTHPQMSEKLLRAFGNIVEHAELAGINIFPTYLKGLKPKLTVEAFFERLQYIVTSPESLVSFIESLPQIRTRFAQEELQSFYTNLYKLFKWFSFKHAAEHRCAIQICNSDLLMNFISGILQFDKGSYIDYPLIAFLIPFAMKKVLDPNSQEQKDINQFLHVITKKKPKQSVVEYIYQAIIQLMFFTHTYPGPVSEYFKNQIKATEQNIYTLLSGKRDPQLQSILPQFASFETTDANCSNWTLARECMKSRAQGIDFVHLMFKSYPMPYDLASLPKKVLHFITRELIKCEDERAVDMVVCKQRFETSMQISKTEISLEQLFPSPPMEIFIRELLNLNHFIQFIENSLKKMVSLQAPPNLYLLLRNLFLPYDVWNFLKDADAQSIIPTLDNMYVTFYNTFLEMYKKSLYNTTQVASIFLQSVIWLSFIIKDRKEQAWKTAVPIIAAICFDSLLIIEMFGLVSHSIIDKIRLAIKNLTDSFGVPCPQLPTKEFNEILLWLPFTQVKIQPIHGLKVSLKYGTLNNIFISRVFEMIKIDGAIIDSFKNIRPEAINMVEDRLIETTEKMILSRYFNEVKFTLGLIKVAMNLVKAEKFSDVSKRRHITANILRIMICADYGTDDVNLVKTAMLYIQTVYTGEESSQDDTVLILLLEFIFKYCNTTCKLVGNVKLAVQALGAICESVSFLNILNEEHNTAANIEKNAKKTVFSVLSTLLFVNSFFKDAITAKDGTSVNDAIIETIRKLLQKNFEIAFDICFQLISETTNEFKQLIILAITEEFDPQRFGYGMLVTKLDYGNYAMSVNRINVTFNSMVYSNTRSYKAALQFLSYFNLHMEYFKYVMNPNRNHDYDWELFLQAFFDFCFTEENLKQIYTYYKQNNPQQMIRYIAQNPTIVRTYEILRETFSKCFTDNFLRKFLNEPNSYNASVEKGDSQPCGQFTQDIKTSSYLDQVMSESMRIMGEYNHQTLDFNEAYNNFLEYCHTNSSFDTLHVYGENINHQQVVMMRDANVMVFIGSNKGIPQLVVYLDRIKNSWKSAENMLHYVQMHLITITDCEVLVDCSLSSIDVNVGRSMVSGLKLLSSKVRQIYLLNVSEEVLSLLDVACPPDGVKLFTLVNYDEAIKQFPNAKIPITHNIGLNSPGSFCFKHFDNGMTVTVSQTGVTLTKNRLFFRKEVQSNTYLSLAENSDKTDEKEKRASNTIYEFWMKHAKKTRTMPFDMNFCFAELLVALSDKNPRTRTEIYAVITKVIGKHNSVAKYDFTNNILSIPATSISDVSFFPHFIDRLLSTAPEKLNEFHFVIKFCVDKLQQNQLSQVALTLNKYPLLAVPVLHAATRPEVMISMAECLLELNNTRLACILTNRVTVPHLIKASRWHSFGYSESLAKILNELLLYDKDIDTPNNILCFAAMHSIESSKESFEVFARLTCVAHLLYFEKNLQIPLHCNPDFLANALSVVTDSTPFMDIKSIFNYFCRSIIEPPSAEIFVNVMNLLTEPKNDPFFLEYALATLERVIDAVPKRRPHLFILAVLASRNESEAVRVRAISLLNTLLSTRTVLDEAVTFVERSDISRLVMNEVKMTEKPKDGILLIVNAMFKCFAEITNVKVVNEFVKKVLTTQRAFNLSAFMLHQLSFTQEAVDPPPDPEFCPFLIQCLQEQRCRGQIPRICRCLCDIRKKFGKETESFCSKVTEIAIGLLENEIKPSSFGALGTLLGTFSSGFMAPPMIAKATTMATISINGAEKSACSIAPIAGIILRINV</sequence>
<reference evidence="1" key="1">
    <citation type="submission" date="2006-10" db="EMBL/GenBank/DDBJ databases">
        <authorList>
            <person name="Amadeo P."/>
            <person name="Zhao Q."/>
            <person name="Wortman J."/>
            <person name="Fraser-Liggett C."/>
            <person name="Carlton J."/>
        </authorList>
    </citation>
    <scope>NUCLEOTIDE SEQUENCE</scope>
    <source>
        <strain evidence="1">G3</strain>
    </source>
</reference>
<dbReference type="VEuPathDB" id="TrichDB:TVAG_009380"/>
<dbReference type="KEGG" id="tva:4747594"/>
<accession>A2FYV6</accession>
<name>A2FYV6_TRIV3</name>
<dbReference type="VEuPathDB" id="TrichDB:TVAGG3_0416400"/>
<evidence type="ECO:0000313" key="1">
    <source>
        <dbReference type="EMBL" id="EAX89918.1"/>
    </source>
</evidence>
<dbReference type="InParanoid" id="A2FYV6"/>
<evidence type="ECO:0000313" key="2">
    <source>
        <dbReference type="Proteomes" id="UP000001542"/>
    </source>
</evidence>
<proteinExistence type="predicted"/>
<protein>
    <submittedName>
        <fullName evidence="1">Uncharacterized protein</fullName>
    </submittedName>
</protein>
<dbReference type="EMBL" id="DS114154">
    <property type="protein sequence ID" value="EAX89918.1"/>
    <property type="molecule type" value="Genomic_DNA"/>
</dbReference>
<keyword evidence="2" id="KW-1185">Reference proteome</keyword>
<reference evidence="1" key="2">
    <citation type="journal article" date="2007" name="Science">
        <title>Draft genome sequence of the sexually transmitted pathogen Trichomonas vaginalis.</title>
        <authorList>
            <person name="Carlton J.M."/>
            <person name="Hirt R.P."/>
            <person name="Silva J.C."/>
            <person name="Delcher A.L."/>
            <person name="Schatz M."/>
            <person name="Zhao Q."/>
            <person name="Wortman J.R."/>
            <person name="Bidwell S.L."/>
            <person name="Alsmark U.C.M."/>
            <person name="Besteiro S."/>
            <person name="Sicheritz-Ponten T."/>
            <person name="Noel C.J."/>
            <person name="Dacks J.B."/>
            <person name="Foster P.G."/>
            <person name="Simillion C."/>
            <person name="Van de Peer Y."/>
            <person name="Miranda-Saavedra D."/>
            <person name="Barton G.J."/>
            <person name="Westrop G.D."/>
            <person name="Mueller S."/>
            <person name="Dessi D."/>
            <person name="Fiori P.L."/>
            <person name="Ren Q."/>
            <person name="Paulsen I."/>
            <person name="Zhang H."/>
            <person name="Bastida-Corcuera F.D."/>
            <person name="Simoes-Barbosa A."/>
            <person name="Brown M.T."/>
            <person name="Hayes R.D."/>
            <person name="Mukherjee M."/>
            <person name="Okumura C.Y."/>
            <person name="Schneider R."/>
            <person name="Smith A.J."/>
            <person name="Vanacova S."/>
            <person name="Villalvazo M."/>
            <person name="Haas B.J."/>
            <person name="Pertea M."/>
            <person name="Feldblyum T.V."/>
            <person name="Utterback T.R."/>
            <person name="Shu C.L."/>
            <person name="Osoegawa K."/>
            <person name="de Jong P.J."/>
            <person name="Hrdy I."/>
            <person name="Horvathova L."/>
            <person name="Zubacova Z."/>
            <person name="Dolezal P."/>
            <person name="Malik S.B."/>
            <person name="Logsdon J.M. Jr."/>
            <person name="Henze K."/>
            <person name="Gupta A."/>
            <person name="Wang C.C."/>
            <person name="Dunne R.L."/>
            <person name="Upcroft J.A."/>
            <person name="Upcroft P."/>
            <person name="White O."/>
            <person name="Salzberg S.L."/>
            <person name="Tang P."/>
            <person name="Chiu C.-H."/>
            <person name="Lee Y.-S."/>
            <person name="Embley T.M."/>
            <person name="Coombs G.H."/>
            <person name="Mottram J.C."/>
            <person name="Tachezy J."/>
            <person name="Fraser-Liggett C.M."/>
            <person name="Johnson P.J."/>
        </authorList>
    </citation>
    <scope>NUCLEOTIDE SEQUENCE [LARGE SCALE GENOMIC DNA]</scope>
    <source>
        <strain evidence="1">G3</strain>
    </source>
</reference>
<dbReference type="RefSeq" id="XP_001302848.1">
    <property type="nucleotide sequence ID" value="XM_001302847.1"/>
</dbReference>